<dbReference type="GO" id="GO:0005524">
    <property type="term" value="F:ATP binding"/>
    <property type="evidence" value="ECO:0007669"/>
    <property type="project" value="UniProtKB-UniRule"/>
</dbReference>
<dbReference type="GO" id="GO:0005829">
    <property type="term" value="C:cytosol"/>
    <property type="evidence" value="ECO:0007669"/>
    <property type="project" value="TreeGrafter"/>
</dbReference>
<evidence type="ECO:0000256" key="2">
    <source>
        <dbReference type="ARBA" id="ARBA00022741"/>
    </source>
</evidence>
<keyword evidence="4" id="KW-0378">Hydrolase</keyword>
<dbReference type="Pfam" id="PF13481">
    <property type="entry name" value="AAA_25"/>
    <property type="match status" value="1"/>
</dbReference>
<dbReference type="NCBIfam" id="TIGR00416">
    <property type="entry name" value="sms"/>
    <property type="match status" value="1"/>
</dbReference>
<dbReference type="Pfam" id="PF13541">
    <property type="entry name" value="ChlI"/>
    <property type="match status" value="1"/>
</dbReference>
<dbReference type="SMART" id="SM00382">
    <property type="entry name" value="AAA"/>
    <property type="match status" value="1"/>
</dbReference>
<evidence type="ECO:0000259" key="11">
    <source>
        <dbReference type="PROSITE" id="PS50162"/>
    </source>
</evidence>
<dbReference type="PRINTS" id="PR01874">
    <property type="entry name" value="DNAREPAIRADA"/>
</dbReference>
<keyword evidence="6" id="KW-0346">Stress response</keyword>
<evidence type="ECO:0000256" key="8">
    <source>
        <dbReference type="ARBA" id="ARBA00023204"/>
    </source>
</evidence>
<comment type="similarity">
    <text evidence="10">Belongs to the RecA family. RadA subfamily.</text>
</comment>
<dbReference type="EMBL" id="LJKE01000043">
    <property type="protein sequence ID" value="KZD66368.1"/>
    <property type="molecule type" value="Genomic_DNA"/>
</dbReference>
<dbReference type="GO" id="GO:0003684">
    <property type="term" value="F:damaged DNA binding"/>
    <property type="evidence" value="ECO:0007669"/>
    <property type="project" value="InterPro"/>
</dbReference>
<keyword evidence="10" id="KW-0862">Zinc</keyword>
<dbReference type="InterPro" id="IPR003593">
    <property type="entry name" value="AAA+_ATPase"/>
</dbReference>
<evidence type="ECO:0000256" key="3">
    <source>
        <dbReference type="ARBA" id="ARBA00022763"/>
    </source>
</evidence>
<dbReference type="PANTHER" id="PTHR32472:SF10">
    <property type="entry name" value="DNA REPAIR PROTEIN RADA-LIKE PROTEIN"/>
    <property type="match status" value="1"/>
</dbReference>
<evidence type="ECO:0000256" key="10">
    <source>
        <dbReference type="RuleBase" id="RU003555"/>
    </source>
</evidence>
<evidence type="ECO:0000256" key="7">
    <source>
        <dbReference type="ARBA" id="ARBA00023125"/>
    </source>
</evidence>
<evidence type="ECO:0000256" key="4">
    <source>
        <dbReference type="ARBA" id="ARBA00022801"/>
    </source>
</evidence>
<dbReference type="GO" id="GO:0008270">
    <property type="term" value="F:zinc ion binding"/>
    <property type="evidence" value="ECO:0007669"/>
    <property type="project" value="UniProtKB-KW"/>
</dbReference>
<evidence type="ECO:0000256" key="1">
    <source>
        <dbReference type="ARBA" id="ARBA00022723"/>
    </source>
</evidence>
<comment type="caution">
    <text evidence="12">The sequence shown here is derived from an EMBL/GenBank/DDBJ whole genome shotgun (WGS) entry which is preliminary data.</text>
</comment>
<dbReference type="InterPro" id="IPR027417">
    <property type="entry name" value="P-loop_NTPase"/>
</dbReference>
<dbReference type="InterPro" id="IPR014721">
    <property type="entry name" value="Ribsml_uS5_D2-typ_fold_subgr"/>
</dbReference>
<evidence type="ECO:0000313" key="13">
    <source>
        <dbReference type="Proteomes" id="UP000076482"/>
    </source>
</evidence>
<keyword evidence="7 10" id="KW-0238">DNA-binding</keyword>
<dbReference type="GO" id="GO:0140664">
    <property type="term" value="F:ATP-dependent DNA damage sensor activity"/>
    <property type="evidence" value="ECO:0007669"/>
    <property type="project" value="InterPro"/>
</dbReference>
<proteinExistence type="inferred from homology"/>
<dbReference type="GO" id="GO:0000725">
    <property type="term" value="P:recombinational repair"/>
    <property type="evidence" value="ECO:0007669"/>
    <property type="project" value="TreeGrafter"/>
</dbReference>
<dbReference type="Gene3D" id="3.30.230.10">
    <property type="match status" value="1"/>
</dbReference>
<dbReference type="SUPFAM" id="SSF52540">
    <property type="entry name" value="P-loop containing nucleoside triphosphate hydrolases"/>
    <property type="match status" value="1"/>
</dbReference>
<dbReference type="InterPro" id="IPR004504">
    <property type="entry name" value="DNA_repair_RadA"/>
</dbReference>
<keyword evidence="8 10" id="KW-0234">DNA repair</keyword>
<feature type="domain" description="RecA family profile 1" evidence="11">
    <location>
        <begin position="1"/>
        <end position="137"/>
    </location>
</feature>
<dbReference type="InterPro" id="IPR020588">
    <property type="entry name" value="RecA_ATP-bd"/>
</dbReference>
<keyword evidence="1 10" id="KW-0479">Metal-binding</keyword>
<name>A0A161T637_BACCE</name>
<evidence type="ECO:0000256" key="5">
    <source>
        <dbReference type="ARBA" id="ARBA00022840"/>
    </source>
</evidence>
<dbReference type="PATRIC" id="fig|1396.535.peg.4445"/>
<organism evidence="12 13">
    <name type="scientific">Bacillus cereus</name>
    <dbReference type="NCBI Taxonomy" id="1396"/>
    <lineage>
        <taxon>Bacteria</taxon>
        <taxon>Bacillati</taxon>
        <taxon>Bacillota</taxon>
        <taxon>Bacilli</taxon>
        <taxon>Bacillales</taxon>
        <taxon>Bacillaceae</taxon>
        <taxon>Bacillus</taxon>
        <taxon>Bacillus cereus group</taxon>
    </lineage>
</organism>
<dbReference type="Proteomes" id="UP000076482">
    <property type="component" value="Unassembled WGS sequence"/>
</dbReference>
<dbReference type="GO" id="GO:0016787">
    <property type="term" value="F:hydrolase activity"/>
    <property type="evidence" value="ECO:0007669"/>
    <property type="project" value="UniProtKB-KW"/>
</dbReference>
<dbReference type="Gene3D" id="3.40.50.300">
    <property type="entry name" value="P-loop containing nucleotide triphosphate hydrolases"/>
    <property type="match status" value="1"/>
</dbReference>
<sequence>MLGGGLAKRSFVLISGDPGKGKSTLLLQASSHLAINEGTVLYITGEESANQVRKRRYRLGLADCERLFILHETRIQYIEAYIQEYKPDIVIIDSIQTTFDEEKTGEAGSVSQIGAVTNRLNRIKENYGVTILAIGHVTKGGELGGPRLLEHMVDTYLHLEGEKYRDLRMLYAVKNRNGSTDEMGVFQMKEDGLEDVSNPSKYLLSDRLEGISGSAVVCVSHHRPLLVEVQALVTDTRFENAPPRTNAQGFDRNRVQMLLSVLDKRANRTKIGCKDVIVNVVGGMKIDQPGADLAVAIAIYSSETNQPIDTNDHRTVILGELGLGGEVRPVSNIEPMMKEIEKVGYTRCILPQRNYETIKNTSVQLIPVKTVMDTIKAIFKK</sequence>
<reference evidence="12 13" key="1">
    <citation type="submission" date="2015-09" db="EMBL/GenBank/DDBJ databases">
        <title>Bacillus cereus food isolates.</title>
        <authorList>
            <person name="Boekhorst J."/>
        </authorList>
    </citation>
    <scope>NUCLEOTIDE SEQUENCE [LARGE SCALE GENOMIC DNA]</scope>
    <source>
        <strain evidence="12 13">B4088</strain>
    </source>
</reference>
<evidence type="ECO:0000256" key="9">
    <source>
        <dbReference type="NCBIfam" id="TIGR00416"/>
    </source>
</evidence>
<dbReference type="AlphaFoldDB" id="A0A161T637"/>
<keyword evidence="10" id="KW-0863">Zinc-finger</keyword>
<keyword evidence="5 10" id="KW-0067">ATP-binding</keyword>
<protein>
    <recommendedName>
        <fullName evidence="9 10">DNA repair protein RadA</fullName>
    </recommendedName>
</protein>
<keyword evidence="3 10" id="KW-0227">DNA damage</keyword>
<dbReference type="SUPFAM" id="SSF54211">
    <property type="entry name" value="Ribosomal protein S5 domain 2-like"/>
    <property type="match status" value="1"/>
</dbReference>
<dbReference type="InterPro" id="IPR020568">
    <property type="entry name" value="Ribosomal_Su5_D2-typ_SF"/>
</dbReference>
<gene>
    <name evidence="12" type="ORF">B4088_2484</name>
</gene>
<evidence type="ECO:0000256" key="6">
    <source>
        <dbReference type="ARBA" id="ARBA00023016"/>
    </source>
</evidence>
<comment type="function">
    <text evidence="10">DNA-dependent ATPase involved in processing of recombination intermediates, plays a role in repairing DNA breaks. Stimulates the branch migration of RecA-mediated strand transfer reactions, allowing the 3' invading strand to extend heteroduplex DNA faster. Binds ssDNA in the presence of ADP but not other nucleotides, has ATPase activity that is stimulated by ssDNA and various branched DNA structures, but inhibited by SSB. Does not have RecA's homology-searching function.</text>
</comment>
<accession>A0A161T637</accession>
<keyword evidence="2 10" id="KW-0547">Nucleotide-binding</keyword>
<dbReference type="PROSITE" id="PS50162">
    <property type="entry name" value="RECA_2"/>
    <property type="match status" value="1"/>
</dbReference>
<evidence type="ECO:0000313" key="12">
    <source>
        <dbReference type="EMBL" id="KZD66368.1"/>
    </source>
</evidence>
<dbReference type="PANTHER" id="PTHR32472">
    <property type="entry name" value="DNA REPAIR PROTEIN RADA"/>
    <property type="match status" value="1"/>
</dbReference>